<keyword evidence="1" id="KW-0812">Transmembrane</keyword>
<gene>
    <name evidence="2" type="ORF">GO608_10925</name>
</gene>
<proteinExistence type="predicted"/>
<feature type="transmembrane region" description="Helical" evidence="1">
    <location>
        <begin position="85"/>
        <end position="110"/>
    </location>
</feature>
<evidence type="ECO:0000256" key="1">
    <source>
        <dbReference type="SAM" id="Phobius"/>
    </source>
</evidence>
<feature type="transmembrane region" description="Helical" evidence="1">
    <location>
        <begin position="54"/>
        <end position="73"/>
    </location>
</feature>
<keyword evidence="1" id="KW-1133">Transmembrane helix</keyword>
<reference evidence="2" key="1">
    <citation type="submission" date="2019-12" db="EMBL/GenBank/DDBJ databases">
        <title>Comparative genomics gives insights into the taxonomy of the Azoarcus-Aromatoleum group and reveals separate origins of nif in the plant-associated Azoarcus and non-plant-associated Aromatoleum sub-groups.</title>
        <authorList>
            <person name="Lafos M."/>
            <person name="Maluk M."/>
            <person name="Batista M."/>
            <person name="Junghare M."/>
            <person name="Carmona M."/>
            <person name="Faoro H."/>
            <person name="Cruz L.M."/>
            <person name="Battistoni F."/>
            <person name="De Souza E."/>
            <person name="Pedrosa F."/>
            <person name="Chen W.-M."/>
            <person name="Poole P.S."/>
            <person name="Dixon R.A."/>
            <person name="James E.K."/>
        </authorList>
    </citation>
    <scope>NUCLEOTIDE SEQUENCE</scope>
    <source>
        <strain evidence="2">U120</strain>
    </source>
</reference>
<keyword evidence="1" id="KW-0472">Membrane</keyword>
<organism evidence="2 3">
    <name type="scientific">Aromatoleum buckelii</name>
    <dbReference type="NCBI Taxonomy" id="200254"/>
    <lineage>
        <taxon>Bacteria</taxon>
        <taxon>Pseudomonadati</taxon>
        <taxon>Pseudomonadota</taxon>
        <taxon>Betaproteobacteria</taxon>
        <taxon>Rhodocyclales</taxon>
        <taxon>Rhodocyclaceae</taxon>
        <taxon>Aromatoleum</taxon>
    </lineage>
</organism>
<protein>
    <submittedName>
        <fullName evidence="2">Uncharacterized protein</fullName>
    </submittedName>
</protein>
<evidence type="ECO:0000313" key="2">
    <source>
        <dbReference type="EMBL" id="NMF93839.1"/>
    </source>
</evidence>
<evidence type="ECO:0000313" key="3">
    <source>
        <dbReference type="Proteomes" id="UP000601990"/>
    </source>
</evidence>
<comment type="caution">
    <text evidence="2">The sequence shown here is derived from an EMBL/GenBank/DDBJ whole genome shotgun (WGS) entry which is preliminary data.</text>
</comment>
<dbReference type="RefSeq" id="WP_169199091.1">
    <property type="nucleotide sequence ID" value="NZ_WTVH02000010.1"/>
</dbReference>
<dbReference type="Proteomes" id="UP000601990">
    <property type="component" value="Unassembled WGS sequence"/>
</dbReference>
<sequence>MSVGDQQSDFSRPREPLWRLAYRFLWPFQYFRDVTRGSRFERQQNYRHNRAMRVYLPGFIMKWVILTGLSYSAGGALCHVGADVLAAGCFVVACWALIVVVLLGVDWLWLGRFTDLY</sequence>
<accession>A0ABX1N3I3</accession>
<name>A0ABX1N3I3_9RHOO</name>
<dbReference type="EMBL" id="WTVH01000019">
    <property type="protein sequence ID" value="NMF93839.1"/>
    <property type="molecule type" value="Genomic_DNA"/>
</dbReference>
<keyword evidence="3" id="KW-1185">Reference proteome</keyword>